<dbReference type="Proteomes" id="UP000199197">
    <property type="component" value="Unassembled WGS sequence"/>
</dbReference>
<keyword evidence="4" id="KW-1185">Reference proteome</keyword>
<feature type="chain" id="PRO_5006067963" evidence="1">
    <location>
        <begin position="21"/>
        <end position="436"/>
    </location>
</feature>
<feature type="signal peptide" evidence="1">
    <location>
        <begin position="1"/>
        <end position="20"/>
    </location>
</feature>
<evidence type="ECO:0000313" key="4">
    <source>
        <dbReference type="Proteomes" id="UP000199197"/>
    </source>
</evidence>
<gene>
    <name evidence="3" type="ORF">JGI23_01836</name>
</gene>
<name>A0A0P1NY48_9BACT</name>
<protein>
    <submittedName>
        <fullName evidence="3">GWxTD domain-containing protein</fullName>
    </submittedName>
</protein>
<reference evidence="4" key="1">
    <citation type="submission" date="2015-11" db="EMBL/GenBank/DDBJ databases">
        <authorList>
            <person name="Varghese N."/>
        </authorList>
    </citation>
    <scope>NUCLEOTIDE SEQUENCE [LARGE SCALE GENOMIC DNA]</scope>
    <source>
        <strain evidence="4">JGI-23</strain>
    </source>
</reference>
<evidence type="ECO:0000313" key="3">
    <source>
        <dbReference type="EMBL" id="CUT04922.1"/>
    </source>
</evidence>
<dbReference type="InterPro" id="IPR030959">
    <property type="entry name" value="GWxTD_dom"/>
</dbReference>
<proteinExistence type="predicted"/>
<evidence type="ECO:0000256" key="1">
    <source>
        <dbReference type="SAM" id="SignalP"/>
    </source>
</evidence>
<sequence length="436" mass="51141">MKKLILFLSLLLFGGVLALAQVETSVPRSYSMPQFYFTALNFAGDFAQNMQQSRVDVYVQVPYEFLQFVKEEDHYSASYEVTLNVSTAKGKYVTEKSWTQKVLAENFEQTISKAFWDISQAFLNLPFGDYKISVQVIDLDTKRGFKKEGFVSVKDFSKSPLTISDLMMVSSVKVEDGVKTIVPNVSNTITSTGNKNFYLFFEVYNNTTFEDSLNITYRINRLTRKKQVQIYTGSVSEFIKPGRNSVILEISQPQLGFGDYVILVEGRMASNRDYYYVVQKNFMVRWHEIPELISDLDKAIEQLVYIAKPEEINYIKSASDDAEKERRFLEFWRKKDPTPNTLKNELMEEYYGRVKYANEHFGHYIEGWKTDMGMVYIIFGPPSSVDRHPFDIDSKPYEIWYYYEINRRFIFVDETGFGDYRLITPLWDEWTRNIWR</sequence>
<dbReference type="EMBL" id="CZVW01000030">
    <property type="protein sequence ID" value="CUT04922.1"/>
    <property type="molecule type" value="Genomic_DNA"/>
</dbReference>
<feature type="domain" description="GWxTD" evidence="2">
    <location>
        <begin position="281"/>
        <end position="406"/>
    </location>
</feature>
<evidence type="ECO:0000259" key="2">
    <source>
        <dbReference type="Pfam" id="PF20094"/>
    </source>
</evidence>
<dbReference type="AlphaFoldDB" id="A0A0P1NY48"/>
<dbReference type="Pfam" id="PF20094">
    <property type="entry name" value="GWxTD_dom"/>
    <property type="match status" value="1"/>
</dbReference>
<keyword evidence="1" id="KW-0732">Signal</keyword>
<dbReference type="NCBIfam" id="TIGR04514">
    <property type="entry name" value="GWxTD_dom"/>
    <property type="match status" value="1"/>
</dbReference>
<dbReference type="RefSeq" id="WP_143713959.1">
    <property type="nucleotide sequence ID" value="NZ_CZVW01000030.1"/>
</dbReference>
<dbReference type="OrthoDB" id="9814412at2"/>
<accession>A0A0P1NY48</accession>
<organism evidence="3 4">
    <name type="scientific">Candidatus Chryseopegocella kryptomonas</name>
    <dbReference type="NCBI Taxonomy" id="1633643"/>
    <lineage>
        <taxon>Bacteria</taxon>
        <taxon>Pseudomonadati</taxon>
        <taxon>Candidatus Kryptoniota</taxon>
        <taxon>Candidatus Chryseopegocella</taxon>
    </lineage>
</organism>